<dbReference type="Proteomes" id="UP000249130">
    <property type="component" value="Unassembled WGS sequence"/>
</dbReference>
<dbReference type="GO" id="GO:0022857">
    <property type="term" value="F:transmembrane transporter activity"/>
    <property type="evidence" value="ECO:0007669"/>
    <property type="project" value="InterPro"/>
</dbReference>
<evidence type="ECO:0000313" key="6">
    <source>
        <dbReference type="Proteomes" id="UP000249130"/>
    </source>
</evidence>
<keyword evidence="3 4" id="KW-0472">Membrane</keyword>
<dbReference type="Gene3D" id="1.20.1250.20">
    <property type="entry name" value="MFS general substrate transporter like domains"/>
    <property type="match status" value="1"/>
</dbReference>
<protein>
    <recommendedName>
        <fullName evidence="7">MFS transporter</fullName>
    </recommendedName>
</protein>
<keyword evidence="1 4" id="KW-0812">Transmembrane</keyword>
<feature type="transmembrane region" description="Helical" evidence="4">
    <location>
        <begin position="290"/>
        <end position="314"/>
    </location>
</feature>
<feature type="transmembrane region" description="Helical" evidence="4">
    <location>
        <begin position="165"/>
        <end position="184"/>
    </location>
</feature>
<accession>A0A327L650</accession>
<dbReference type="SUPFAM" id="SSF103473">
    <property type="entry name" value="MFS general substrate transporter"/>
    <property type="match status" value="1"/>
</dbReference>
<sequence length="401" mass="41636">METPVFANPDVNRLAVHSGLRQLAWGLAGVFFFAVLLRAGLSPAAAFLAVAATLALRLATRPIAFALIRSVGVRPTMLVGSVLYAAQFPVLAMVDAGHLWTIGAYVLAVALADVTYWTCYHAVFAAAGDVGERGAQVGVRTVVMVAADAVAPVAGGLLLTWHPAIAFAAASVLALVAIVPFWSVPVPAVDLAGDHGYAPFREGVRLFATDAFVMCGFVLTWGLIMFEALDRRFDAFGWLLGAAALAGAFGGLVLGRLIDAGHAARAVRLNLVAMSAVVLLRVTLSGTPTGVVVAALLSTALMGLYVPTLMTAVYNAAKTSPCAVRFHYLAEAGWDAGGILVCVLTAGALALGISARLIMLAALPVLALQAWWLHQRYDAQQRDAAEAAVAPPDAALAGQTD</sequence>
<evidence type="ECO:0000256" key="3">
    <source>
        <dbReference type="ARBA" id="ARBA00023136"/>
    </source>
</evidence>
<feature type="transmembrane region" description="Helical" evidence="4">
    <location>
        <begin position="23"/>
        <end position="56"/>
    </location>
</feature>
<feature type="transmembrane region" description="Helical" evidence="4">
    <location>
        <begin position="204"/>
        <end position="224"/>
    </location>
</feature>
<dbReference type="InterPro" id="IPR036259">
    <property type="entry name" value="MFS_trans_sf"/>
</dbReference>
<evidence type="ECO:0008006" key="7">
    <source>
        <dbReference type="Google" id="ProtNLM"/>
    </source>
</evidence>
<keyword evidence="2 4" id="KW-1133">Transmembrane helix</keyword>
<keyword evidence="6" id="KW-1185">Reference proteome</keyword>
<evidence type="ECO:0000256" key="2">
    <source>
        <dbReference type="ARBA" id="ARBA00022989"/>
    </source>
</evidence>
<feature type="transmembrane region" description="Helical" evidence="4">
    <location>
        <begin position="102"/>
        <end position="125"/>
    </location>
</feature>
<dbReference type="AlphaFoldDB" id="A0A327L650"/>
<name>A0A327L650_9BRAD</name>
<dbReference type="EMBL" id="NPEX01000007">
    <property type="protein sequence ID" value="RAI45806.1"/>
    <property type="molecule type" value="Genomic_DNA"/>
</dbReference>
<evidence type="ECO:0000256" key="4">
    <source>
        <dbReference type="SAM" id="Phobius"/>
    </source>
</evidence>
<gene>
    <name evidence="5" type="ORF">CH341_02045</name>
</gene>
<dbReference type="InterPro" id="IPR011701">
    <property type="entry name" value="MFS"/>
</dbReference>
<feature type="transmembrane region" description="Helical" evidence="4">
    <location>
        <begin position="236"/>
        <end position="254"/>
    </location>
</feature>
<feature type="transmembrane region" description="Helical" evidence="4">
    <location>
        <begin position="137"/>
        <end position="159"/>
    </location>
</feature>
<organism evidence="5 6">
    <name type="scientific">Rhodoplanes roseus</name>
    <dbReference type="NCBI Taxonomy" id="29409"/>
    <lineage>
        <taxon>Bacteria</taxon>
        <taxon>Pseudomonadati</taxon>
        <taxon>Pseudomonadota</taxon>
        <taxon>Alphaproteobacteria</taxon>
        <taxon>Hyphomicrobiales</taxon>
        <taxon>Nitrobacteraceae</taxon>
        <taxon>Rhodoplanes</taxon>
    </lineage>
</organism>
<evidence type="ECO:0000313" key="5">
    <source>
        <dbReference type="EMBL" id="RAI45806.1"/>
    </source>
</evidence>
<reference evidence="5 6" key="1">
    <citation type="submission" date="2017-07" db="EMBL/GenBank/DDBJ databases">
        <title>Draft Genome Sequences of Select Purple Nonsulfur Bacteria.</title>
        <authorList>
            <person name="Lasarre B."/>
            <person name="Mckinlay J.B."/>
        </authorList>
    </citation>
    <scope>NUCLEOTIDE SEQUENCE [LARGE SCALE GENOMIC DNA]</scope>
    <source>
        <strain evidence="5 6">DSM 5909</strain>
    </source>
</reference>
<proteinExistence type="predicted"/>
<feature type="transmembrane region" description="Helical" evidence="4">
    <location>
        <begin position="266"/>
        <end position="284"/>
    </location>
</feature>
<comment type="caution">
    <text evidence="5">The sequence shown here is derived from an EMBL/GenBank/DDBJ whole genome shotgun (WGS) entry which is preliminary data.</text>
</comment>
<dbReference type="Pfam" id="PF07690">
    <property type="entry name" value="MFS_1"/>
    <property type="match status" value="1"/>
</dbReference>
<evidence type="ECO:0000256" key="1">
    <source>
        <dbReference type="ARBA" id="ARBA00022692"/>
    </source>
</evidence>